<evidence type="ECO:0000256" key="1">
    <source>
        <dbReference type="ARBA" id="ARBA00006290"/>
    </source>
</evidence>
<evidence type="ECO:0000313" key="5">
    <source>
        <dbReference type="Proteomes" id="UP000324907"/>
    </source>
</evidence>
<proteinExistence type="inferred from homology"/>
<organism evidence="3 6">
    <name type="scientific">Cafeteria roenbergensis</name>
    <name type="common">Marine flagellate</name>
    <dbReference type="NCBI Taxonomy" id="33653"/>
    <lineage>
        <taxon>Eukaryota</taxon>
        <taxon>Sar</taxon>
        <taxon>Stramenopiles</taxon>
        <taxon>Bigyra</taxon>
        <taxon>Opalozoa</taxon>
        <taxon>Bicosoecida</taxon>
        <taxon>Cafeteriaceae</taxon>
        <taxon>Cafeteria</taxon>
    </lineage>
</organism>
<feature type="compositionally biased region" description="Low complexity" evidence="2">
    <location>
        <begin position="130"/>
        <end position="141"/>
    </location>
</feature>
<evidence type="ECO:0000313" key="6">
    <source>
        <dbReference type="Proteomes" id="UP000325113"/>
    </source>
</evidence>
<protein>
    <submittedName>
        <fullName evidence="3">Uncharacterized protein</fullName>
    </submittedName>
</protein>
<feature type="region of interest" description="Disordered" evidence="2">
    <location>
        <begin position="174"/>
        <end position="201"/>
    </location>
</feature>
<dbReference type="GO" id="GO:0071203">
    <property type="term" value="C:WASH complex"/>
    <property type="evidence" value="ECO:0007669"/>
    <property type="project" value="InterPro"/>
</dbReference>
<comment type="caution">
    <text evidence="3">The sequence shown here is derived from an EMBL/GenBank/DDBJ whole genome shotgun (WGS) entry which is preliminary data.</text>
</comment>
<gene>
    <name evidence="4" type="ORF">FNF28_05262</name>
    <name evidence="3" type="ORF">FNF31_07599</name>
</gene>
<sequence length="201" mass="20129">MADAAAAGAPPEDDAVPIKQALVLINTFVTDTTSFLNRFAAMADDRLRTVEKQIVGIEKSLLVLEGKLNSVEGLTSAAPAPSTAAAPAAAEVPAEAPPAAPAAPAAPPAPAQAPPAPAGAPPAPAPAPPAEAEQPAAEPAPAAVMTVREDPAYSTYFAMLRMRVPMGAVKVKMSSEGHNPDLLDTPDAPSPNASALAVVPE</sequence>
<dbReference type="AlphaFoldDB" id="A0A5A8C412"/>
<reference evidence="5 6" key="1">
    <citation type="submission" date="2019-07" db="EMBL/GenBank/DDBJ databases">
        <title>Genomes of Cafeteria roenbergensis.</title>
        <authorList>
            <person name="Fischer M.G."/>
            <person name="Hackl T."/>
            <person name="Roman M."/>
        </authorList>
    </citation>
    <scope>NUCLEOTIDE SEQUENCE [LARGE SCALE GENOMIC DNA]</scope>
    <source>
        <strain evidence="3 6">Cflag</strain>
        <strain evidence="4 5">RCC970-E3</strain>
    </source>
</reference>
<dbReference type="Proteomes" id="UP000324907">
    <property type="component" value="Unassembled WGS sequence"/>
</dbReference>
<feature type="compositionally biased region" description="Pro residues" evidence="2">
    <location>
        <begin position="95"/>
        <end position="129"/>
    </location>
</feature>
<evidence type="ECO:0000313" key="4">
    <source>
        <dbReference type="EMBL" id="KAA0160915.1"/>
    </source>
</evidence>
<feature type="region of interest" description="Disordered" evidence="2">
    <location>
        <begin position="86"/>
        <end position="141"/>
    </location>
</feature>
<dbReference type="GO" id="GO:0030041">
    <property type="term" value="P:actin filament polymerization"/>
    <property type="evidence" value="ECO:0007669"/>
    <property type="project" value="TreeGrafter"/>
</dbReference>
<dbReference type="PANTHER" id="PTHR13015">
    <property type="entry name" value="PROTEIN AD-016-RELATED"/>
    <property type="match status" value="1"/>
</dbReference>
<dbReference type="EMBL" id="VLTM01000165">
    <property type="protein sequence ID" value="KAA0147397.1"/>
    <property type="molecule type" value="Genomic_DNA"/>
</dbReference>
<evidence type="ECO:0000313" key="3">
    <source>
        <dbReference type="EMBL" id="KAA0147397.1"/>
    </source>
</evidence>
<dbReference type="EMBL" id="VLTL01000103">
    <property type="protein sequence ID" value="KAA0160915.1"/>
    <property type="molecule type" value="Genomic_DNA"/>
</dbReference>
<comment type="similarity">
    <text evidence="1">Belongs to the CCDC53 family.</text>
</comment>
<evidence type="ECO:0000256" key="2">
    <source>
        <dbReference type="SAM" id="MobiDB-lite"/>
    </source>
</evidence>
<dbReference type="Proteomes" id="UP000325113">
    <property type="component" value="Unassembled WGS sequence"/>
</dbReference>
<dbReference type="PANTHER" id="PTHR13015:SF0">
    <property type="entry name" value="WASH COMPLEX SUBUNIT 3"/>
    <property type="match status" value="1"/>
</dbReference>
<dbReference type="Pfam" id="PF10152">
    <property type="entry name" value="CCDC53"/>
    <property type="match status" value="1"/>
</dbReference>
<name>A0A5A8C412_CAFRO</name>
<dbReference type="GO" id="GO:0006887">
    <property type="term" value="P:exocytosis"/>
    <property type="evidence" value="ECO:0007669"/>
    <property type="project" value="TreeGrafter"/>
</dbReference>
<dbReference type="InterPro" id="IPR019309">
    <property type="entry name" value="WASHC3"/>
</dbReference>
<accession>A0A5A8C412</accession>